<feature type="transmembrane region" description="Helical" evidence="13">
    <location>
        <begin position="121"/>
        <end position="141"/>
    </location>
</feature>
<evidence type="ECO:0000256" key="3">
    <source>
        <dbReference type="ARBA" id="ARBA00022692"/>
    </source>
</evidence>
<keyword evidence="15" id="KW-1185">Reference proteome</keyword>
<comment type="subcellular location">
    <subcellularLocation>
        <location evidence="1">Membrane</location>
        <topology evidence="1">Multi-pass membrane protein</topology>
    </subcellularLocation>
</comment>
<organism evidence="14 15">
    <name type="scientific">Solirubrobacter ginsenosidimutans</name>
    <dbReference type="NCBI Taxonomy" id="490573"/>
    <lineage>
        <taxon>Bacteria</taxon>
        <taxon>Bacillati</taxon>
        <taxon>Actinomycetota</taxon>
        <taxon>Thermoleophilia</taxon>
        <taxon>Solirubrobacterales</taxon>
        <taxon>Solirubrobacteraceae</taxon>
        <taxon>Solirubrobacter</taxon>
    </lineage>
</organism>
<dbReference type="EMBL" id="JAPDOD010000037">
    <property type="protein sequence ID" value="MDA0164764.1"/>
    <property type="molecule type" value="Genomic_DNA"/>
</dbReference>
<keyword evidence="8" id="KW-0350">Heme biosynthesis</keyword>
<name>A0A9X3MXV5_9ACTN</name>
<evidence type="ECO:0000256" key="11">
    <source>
        <dbReference type="ARBA" id="ARBA00023444"/>
    </source>
</evidence>
<evidence type="ECO:0000256" key="2">
    <source>
        <dbReference type="ARBA" id="ARBA00022475"/>
    </source>
</evidence>
<feature type="transmembrane region" description="Helical" evidence="13">
    <location>
        <begin position="243"/>
        <end position="264"/>
    </location>
</feature>
<keyword evidence="5 13" id="KW-1133">Transmembrane helix</keyword>
<keyword evidence="7" id="KW-0408">Iron</keyword>
<dbReference type="GO" id="GO:0016020">
    <property type="term" value="C:membrane"/>
    <property type="evidence" value="ECO:0007669"/>
    <property type="project" value="UniProtKB-SubCell"/>
</dbReference>
<dbReference type="GO" id="GO:0016491">
    <property type="term" value="F:oxidoreductase activity"/>
    <property type="evidence" value="ECO:0007669"/>
    <property type="project" value="UniProtKB-KW"/>
</dbReference>
<dbReference type="PANTHER" id="PTHR35457">
    <property type="entry name" value="HEME A SYNTHASE"/>
    <property type="match status" value="1"/>
</dbReference>
<gene>
    <name evidence="14" type="ORF">OM076_31135</name>
</gene>
<evidence type="ECO:0000256" key="9">
    <source>
        <dbReference type="ARBA" id="ARBA00023136"/>
    </source>
</evidence>
<accession>A0A9X3MXV5</accession>
<keyword evidence="6" id="KW-0560">Oxidoreductase</keyword>
<evidence type="ECO:0000256" key="4">
    <source>
        <dbReference type="ARBA" id="ARBA00022723"/>
    </source>
</evidence>
<dbReference type="RefSeq" id="WP_270044014.1">
    <property type="nucleotide sequence ID" value="NZ_JAPDOD010000037.1"/>
</dbReference>
<comment type="pathway">
    <text evidence="11">Porphyrin-containing compound metabolism.</text>
</comment>
<feature type="transmembrane region" description="Helical" evidence="13">
    <location>
        <begin position="91"/>
        <end position="115"/>
    </location>
</feature>
<reference evidence="14" key="1">
    <citation type="submission" date="2022-10" db="EMBL/GenBank/DDBJ databases">
        <title>The WGS of Solirubrobacter ginsenosidimutans DSM 21036.</title>
        <authorList>
            <person name="Jiang Z."/>
        </authorList>
    </citation>
    <scope>NUCLEOTIDE SEQUENCE</scope>
    <source>
        <strain evidence="14">DSM 21036</strain>
    </source>
</reference>
<proteinExistence type="predicted"/>
<evidence type="ECO:0000256" key="1">
    <source>
        <dbReference type="ARBA" id="ARBA00004141"/>
    </source>
</evidence>
<keyword evidence="4" id="KW-0479">Metal-binding</keyword>
<feature type="transmembrane region" description="Helical" evidence="13">
    <location>
        <begin position="12"/>
        <end position="33"/>
    </location>
</feature>
<evidence type="ECO:0000256" key="13">
    <source>
        <dbReference type="SAM" id="Phobius"/>
    </source>
</evidence>
<feature type="transmembrane region" description="Helical" evidence="13">
    <location>
        <begin position="65"/>
        <end position="84"/>
    </location>
</feature>
<evidence type="ECO:0000256" key="8">
    <source>
        <dbReference type="ARBA" id="ARBA00023133"/>
    </source>
</evidence>
<sequence>MQVSPARYRQIAYAALGVCTLIVFTGAAVRLTGSGLGCPSWPRCEGTRLTPELKTHGIIEFSNRVMTSVVAIPCLAAAILAWFRRPLRRDLAWIALALPLGVLGQAVMGGLTVIYGLAPGWVIGHFLMSMALLVAAVALAWRATFEPGERPRSSDKLSVWSVRLLLIPGFITLALGTIATAAGPHAGGEGTGDVVVRLKWRGADTLDWAIHQHGALATFLGLAAIGVWFLVRARKMNAATQNAVTAVCVLLACQGLVGLVQYSLELPAEIVWFHVVLSALTWIALLAATAAAGRLGQPVAPPDRPAEPAARELAASR</sequence>
<keyword evidence="10" id="KW-1015">Disulfide bond</keyword>
<evidence type="ECO:0000256" key="6">
    <source>
        <dbReference type="ARBA" id="ARBA00023002"/>
    </source>
</evidence>
<evidence type="ECO:0000313" key="15">
    <source>
        <dbReference type="Proteomes" id="UP001149140"/>
    </source>
</evidence>
<feature type="transmembrane region" description="Helical" evidence="13">
    <location>
        <begin position="210"/>
        <end position="231"/>
    </location>
</feature>
<dbReference type="PANTHER" id="PTHR35457:SF1">
    <property type="entry name" value="HEME A SYNTHASE"/>
    <property type="match status" value="1"/>
</dbReference>
<evidence type="ECO:0000313" key="14">
    <source>
        <dbReference type="EMBL" id="MDA0164764.1"/>
    </source>
</evidence>
<feature type="transmembrane region" description="Helical" evidence="13">
    <location>
        <begin position="162"/>
        <end position="182"/>
    </location>
</feature>
<dbReference type="InterPro" id="IPR050450">
    <property type="entry name" value="COX15/CtaA_HemeA_synthase"/>
</dbReference>
<evidence type="ECO:0000256" key="5">
    <source>
        <dbReference type="ARBA" id="ARBA00022989"/>
    </source>
</evidence>
<dbReference type="GO" id="GO:0006784">
    <property type="term" value="P:heme A biosynthetic process"/>
    <property type="evidence" value="ECO:0007669"/>
    <property type="project" value="InterPro"/>
</dbReference>
<keyword evidence="9 13" id="KW-0472">Membrane</keyword>
<keyword evidence="3 13" id="KW-0812">Transmembrane</keyword>
<dbReference type="Pfam" id="PF02628">
    <property type="entry name" value="COX15-CtaA"/>
    <property type="match status" value="1"/>
</dbReference>
<comment type="caution">
    <text evidence="14">The sequence shown here is derived from an EMBL/GenBank/DDBJ whole genome shotgun (WGS) entry which is preliminary data.</text>
</comment>
<protein>
    <submittedName>
        <fullName evidence="14">COX15/CtaA family protein</fullName>
    </submittedName>
</protein>
<feature type="transmembrane region" description="Helical" evidence="13">
    <location>
        <begin position="270"/>
        <end position="292"/>
    </location>
</feature>
<dbReference type="Proteomes" id="UP001149140">
    <property type="component" value="Unassembled WGS sequence"/>
</dbReference>
<dbReference type="GO" id="GO:0046872">
    <property type="term" value="F:metal ion binding"/>
    <property type="evidence" value="ECO:0007669"/>
    <property type="project" value="UniProtKB-KW"/>
</dbReference>
<dbReference type="InterPro" id="IPR003780">
    <property type="entry name" value="COX15/CtaA_fam"/>
</dbReference>
<feature type="region of interest" description="Disordered" evidence="12">
    <location>
        <begin position="296"/>
        <end position="317"/>
    </location>
</feature>
<keyword evidence="2" id="KW-1003">Cell membrane</keyword>
<evidence type="ECO:0000256" key="7">
    <source>
        <dbReference type="ARBA" id="ARBA00023004"/>
    </source>
</evidence>
<evidence type="ECO:0000256" key="12">
    <source>
        <dbReference type="SAM" id="MobiDB-lite"/>
    </source>
</evidence>
<dbReference type="AlphaFoldDB" id="A0A9X3MXV5"/>
<evidence type="ECO:0000256" key="10">
    <source>
        <dbReference type="ARBA" id="ARBA00023157"/>
    </source>
</evidence>